<organism evidence="2 3">
    <name type="scientific">Mycena alexandri</name>
    <dbReference type="NCBI Taxonomy" id="1745969"/>
    <lineage>
        <taxon>Eukaryota</taxon>
        <taxon>Fungi</taxon>
        <taxon>Dikarya</taxon>
        <taxon>Basidiomycota</taxon>
        <taxon>Agaricomycotina</taxon>
        <taxon>Agaricomycetes</taxon>
        <taxon>Agaricomycetidae</taxon>
        <taxon>Agaricales</taxon>
        <taxon>Marasmiineae</taxon>
        <taxon>Mycenaceae</taxon>
        <taxon>Mycena</taxon>
    </lineage>
</organism>
<comment type="caution">
    <text evidence="2">The sequence shown here is derived from an EMBL/GenBank/DDBJ whole genome shotgun (WGS) entry which is preliminary data.</text>
</comment>
<feature type="region of interest" description="Disordered" evidence="1">
    <location>
        <begin position="94"/>
        <end position="126"/>
    </location>
</feature>
<evidence type="ECO:0000256" key="1">
    <source>
        <dbReference type="SAM" id="MobiDB-lite"/>
    </source>
</evidence>
<name>A0AAD6WYU6_9AGAR</name>
<dbReference type="AlphaFoldDB" id="A0AAD6WYU6"/>
<keyword evidence="3" id="KW-1185">Reference proteome</keyword>
<dbReference type="Proteomes" id="UP001218188">
    <property type="component" value="Unassembled WGS sequence"/>
</dbReference>
<reference evidence="2" key="1">
    <citation type="submission" date="2023-03" db="EMBL/GenBank/DDBJ databases">
        <title>Massive genome expansion in bonnet fungi (Mycena s.s.) driven by repeated elements and novel gene families across ecological guilds.</title>
        <authorList>
            <consortium name="Lawrence Berkeley National Laboratory"/>
            <person name="Harder C.B."/>
            <person name="Miyauchi S."/>
            <person name="Viragh M."/>
            <person name="Kuo A."/>
            <person name="Thoen E."/>
            <person name="Andreopoulos B."/>
            <person name="Lu D."/>
            <person name="Skrede I."/>
            <person name="Drula E."/>
            <person name="Henrissat B."/>
            <person name="Morin E."/>
            <person name="Kohler A."/>
            <person name="Barry K."/>
            <person name="LaButti K."/>
            <person name="Morin E."/>
            <person name="Salamov A."/>
            <person name="Lipzen A."/>
            <person name="Mereny Z."/>
            <person name="Hegedus B."/>
            <person name="Baldrian P."/>
            <person name="Stursova M."/>
            <person name="Weitz H."/>
            <person name="Taylor A."/>
            <person name="Grigoriev I.V."/>
            <person name="Nagy L.G."/>
            <person name="Martin F."/>
            <person name="Kauserud H."/>
        </authorList>
    </citation>
    <scope>NUCLEOTIDE SEQUENCE</scope>
    <source>
        <strain evidence="2">CBHHK200</strain>
    </source>
</reference>
<accession>A0AAD6WYU6</accession>
<evidence type="ECO:0000313" key="3">
    <source>
        <dbReference type="Proteomes" id="UP001218188"/>
    </source>
</evidence>
<dbReference type="EMBL" id="JARJCM010000092">
    <property type="protein sequence ID" value="KAJ7030322.1"/>
    <property type="molecule type" value="Genomic_DNA"/>
</dbReference>
<evidence type="ECO:0000313" key="2">
    <source>
        <dbReference type="EMBL" id="KAJ7030322.1"/>
    </source>
</evidence>
<gene>
    <name evidence="2" type="ORF">C8F04DRAFT_1264092</name>
</gene>
<sequence length="126" mass="13811">MKLEFVDNLRLVVKGFRRKRRAVLLRQPASSPDAEADNAVPRRFDVSVSISELVKMVKGETLDEATMGIALKHIRSTALPGYVFPANTISEAPANARSNPLEERPGHIDQGSLTDRKLSLSSASVQ</sequence>
<protein>
    <submittedName>
        <fullName evidence="2">Uncharacterized protein</fullName>
    </submittedName>
</protein>
<proteinExistence type="predicted"/>